<evidence type="ECO:0000256" key="1">
    <source>
        <dbReference type="ARBA" id="ARBA00023015"/>
    </source>
</evidence>
<evidence type="ECO:0000259" key="3">
    <source>
        <dbReference type="PROSITE" id="PS51000"/>
    </source>
</evidence>
<dbReference type="Gene3D" id="1.10.10.10">
    <property type="entry name" value="Winged helix-like DNA-binding domain superfamily/Winged helix DNA-binding domain"/>
    <property type="match status" value="1"/>
</dbReference>
<evidence type="ECO:0000256" key="2">
    <source>
        <dbReference type="ARBA" id="ARBA00023163"/>
    </source>
</evidence>
<name>A0A5R9G831_9BACL</name>
<dbReference type="EMBL" id="VCIW01000007">
    <property type="protein sequence ID" value="TLS51881.1"/>
    <property type="molecule type" value="Genomic_DNA"/>
</dbReference>
<sequence length="308" mass="35923">MKIERLISMIYMLLNHEVVSASELAAKYRVSQRTIYRDIDTICAAGIPVVSYQGVNGGYGVMETYKMDKSLLNSFDIETILTMLKGLSDVFVDEQTMETVRKLQTIRPDGSQAGMALELDSRWSSKETLRQLKSAIKSRKVVYMEYISMKNERTYRTIEPICLIYKNHTWYLYGYCRTRKDTREFRLSRMDNVQVLPEQYHGRHEMPDHRRDAYNRAERPDAAAFDVTIRFSPRALARALDFFNGREKEKSYHADGSMTVTLQLHPPDEGEWLLPVILSFGEEAEIESPETWRNRMRIKLENVLSKYA</sequence>
<accession>A0A5R9G831</accession>
<evidence type="ECO:0000313" key="4">
    <source>
        <dbReference type="EMBL" id="TLS51881.1"/>
    </source>
</evidence>
<dbReference type="InterPro" id="IPR013196">
    <property type="entry name" value="HTH_11"/>
</dbReference>
<keyword evidence="5" id="KW-1185">Reference proteome</keyword>
<keyword evidence="2" id="KW-0804">Transcription</keyword>
<reference evidence="4 5" key="1">
    <citation type="submission" date="2019-05" db="EMBL/GenBank/DDBJ databases">
        <authorList>
            <person name="Narsing Rao M.P."/>
            <person name="Li W.J."/>
        </authorList>
    </citation>
    <scope>NUCLEOTIDE SEQUENCE [LARGE SCALE GENOMIC DNA]</scope>
    <source>
        <strain evidence="4 5">SYSU_K30003</strain>
    </source>
</reference>
<dbReference type="PANTHER" id="PTHR34580">
    <property type="match status" value="1"/>
</dbReference>
<dbReference type="Pfam" id="PF25583">
    <property type="entry name" value="WCX"/>
    <property type="match status" value="1"/>
</dbReference>
<dbReference type="PROSITE" id="PS51000">
    <property type="entry name" value="HTH_DEOR_2"/>
    <property type="match status" value="1"/>
</dbReference>
<protein>
    <submittedName>
        <fullName evidence="4">YafY family transcriptional regulator</fullName>
    </submittedName>
</protein>
<dbReference type="InterPro" id="IPR051534">
    <property type="entry name" value="CBASS_pafABC_assoc_protein"/>
</dbReference>
<dbReference type="InterPro" id="IPR026881">
    <property type="entry name" value="WYL_dom"/>
</dbReference>
<dbReference type="InterPro" id="IPR001034">
    <property type="entry name" value="DeoR_HTH"/>
</dbReference>
<gene>
    <name evidence="4" type="ORF">FE782_13325</name>
</gene>
<dbReference type="SUPFAM" id="SSF46785">
    <property type="entry name" value="Winged helix' DNA-binding domain"/>
    <property type="match status" value="1"/>
</dbReference>
<dbReference type="RefSeq" id="WP_138194589.1">
    <property type="nucleotide sequence ID" value="NZ_VCIW01000007.1"/>
</dbReference>
<dbReference type="PROSITE" id="PS52050">
    <property type="entry name" value="WYL"/>
    <property type="match status" value="1"/>
</dbReference>
<evidence type="ECO:0000313" key="5">
    <source>
        <dbReference type="Proteomes" id="UP000309676"/>
    </source>
</evidence>
<dbReference type="Pfam" id="PF13280">
    <property type="entry name" value="WYL"/>
    <property type="match status" value="1"/>
</dbReference>
<dbReference type="InterPro" id="IPR028349">
    <property type="entry name" value="PafC-like"/>
</dbReference>
<dbReference type="Pfam" id="PF08279">
    <property type="entry name" value="HTH_11"/>
    <property type="match status" value="1"/>
</dbReference>
<dbReference type="InterPro" id="IPR036388">
    <property type="entry name" value="WH-like_DNA-bd_sf"/>
</dbReference>
<dbReference type="PANTHER" id="PTHR34580:SF1">
    <property type="entry name" value="PROTEIN PAFC"/>
    <property type="match status" value="1"/>
</dbReference>
<dbReference type="GO" id="GO:0003700">
    <property type="term" value="F:DNA-binding transcription factor activity"/>
    <property type="evidence" value="ECO:0007669"/>
    <property type="project" value="InterPro"/>
</dbReference>
<dbReference type="OrthoDB" id="9815009at2"/>
<dbReference type="InterPro" id="IPR057727">
    <property type="entry name" value="WCX_dom"/>
</dbReference>
<comment type="caution">
    <text evidence="4">The sequence shown here is derived from an EMBL/GenBank/DDBJ whole genome shotgun (WGS) entry which is preliminary data.</text>
</comment>
<proteinExistence type="predicted"/>
<dbReference type="PIRSF" id="PIRSF016838">
    <property type="entry name" value="PafC"/>
    <property type="match status" value="1"/>
</dbReference>
<dbReference type="InterPro" id="IPR036390">
    <property type="entry name" value="WH_DNA-bd_sf"/>
</dbReference>
<dbReference type="Proteomes" id="UP000309676">
    <property type="component" value="Unassembled WGS sequence"/>
</dbReference>
<feature type="domain" description="HTH deoR-type" evidence="3">
    <location>
        <begin position="2"/>
        <end position="57"/>
    </location>
</feature>
<organism evidence="4 5">
    <name type="scientific">Paenibacillus antri</name>
    <dbReference type="NCBI Taxonomy" id="2582848"/>
    <lineage>
        <taxon>Bacteria</taxon>
        <taxon>Bacillati</taxon>
        <taxon>Bacillota</taxon>
        <taxon>Bacilli</taxon>
        <taxon>Bacillales</taxon>
        <taxon>Paenibacillaceae</taxon>
        <taxon>Paenibacillus</taxon>
    </lineage>
</organism>
<dbReference type="AlphaFoldDB" id="A0A5R9G831"/>
<keyword evidence="1" id="KW-0805">Transcription regulation</keyword>